<dbReference type="PANTHER" id="PTHR43648">
    <property type="entry name" value="ELECTRON TRANSFER FLAVOPROTEIN BETA SUBUNIT LYSINE METHYLTRANSFERASE"/>
    <property type="match status" value="1"/>
</dbReference>
<dbReference type="GO" id="GO:0032259">
    <property type="term" value="P:methylation"/>
    <property type="evidence" value="ECO:0007669"/>
    <property type="project" value="UniProtKB-KW"/>
</dbReference>
<keyword evidence="7" id="KW-0687">Ribonucleoprotein</keyword>
<dbReference type="Pfam" id="PF06325">
    <property type="entry name" value="PrmA"/>
    <property type="match status" value="1"/>
</dbReference>
<dbReference type="GO" id="GO:0005840">
    <property type="term" value="C:ribosome"/>
    <property type="evidence" value="ECO:0007669"/>
    <property type="project" value="UniProtKB-KW"/>
</dbReference>
<comment type="subcellular location">
    <subcellularLocation>
        <location evidence="6">Cytoplasm</location>
    </subcellularLocation>
</comment>
<evidence type="ECO:0000256" key="2">
    <source>
        <dbReference type="ARBA" id="ARBA00022490"/>
    </source>
</evidence>
<comment type="catalytic activity">
    <reaction evidence="6">
        <text>L-lysyl-[protein] + 3 S-adenosyl-L-methionine = N(6),N(6),N(6)-trimethyl-L-lysyl-[protein] + 3 S-adenosyl-L-homocysteine + 3 H(+)</text>
        <dbReference type="Rhea" id="RHEA:54192"/>
        <dbReference type="Rhea" id="RHEA-COMP:9752"/>
        <dbReference type="Rhea" id="RHEA-COMP:13826"/>
        <dbReference type="ChEBI" id="CHEBI:15378"/>
        <dbReference type="ChEBI" id="CHEBI:29969"/>
        <dbReference type="ChEBI" id="CHEBI:57856"/>
        <dbReference type="ChEBI" id="CHEBI:59789"/>
        <dbReference type="ChEBI" id="CHEBI:61961"/>
    </reaction>
</comment>
<feature type="binding site" evidence="6">
    <location>
        <position position="184"/>
    </location>
    <ligand>
        <name>S-adenosyl-L-methionine</name>
        <dbReference type="ChEBI" id="CHEBI:59789"/>
    </ligand>
</feature>
<keyword evidence="4 6" id="KW-0808">Transferase</keyword>
<dbReference type="CDD" id="cd02440">
    <property type="entry name" value="AdoMet_MTases"/>
    <property type="match status" value="1"/>
</dbReference>
<feature type="binding site" evidence="6">
    <location>
        <position position="252"/>
    </location>
    <ligand>
        <name>S-adenosyl-L-methionine</name>
        <dbReference type="ChEBI" id="CHEBI:59789"/>
    </ligand>
</feature>
<evidence type="ECO:0000256" key="1">
    <source>
        <dbReference type="ARBA" id="ARBA00009741"/>
    </source>
</evidence>
<dbReference type="Gene3D" id="3.40.50.150">
    <property type="entry name" value="Vaccinia Virus protein VP39"/>
    <property type="match status" value="1"/>
</dbReference>
<evidence type="ECO:0000256" key="4">
    <source>
        <dbReference type="ARBA" id="ARBA00022679"/>
    </source>
</evidence>
<comment type="function">
    <text evidence="6">Methylates ribosomal protein L11.</text>
</comment>
<evidence type="ECO:0000256" key="3">
    <source>
        <dbReference type="ARBA" id="ARBA00022603"/>
    </source>
</evidence>
<evidence type="ECO:0000313" key="7">
    <source>
        <dbReference type="EMBL" id="MXY92501.1"/>
    </source>
</evidence>
<keyword evidence="3 6" id="KW-0489">Methyltransferase</keyword>
<gene>
    <name evidence="6 7" type="primary">prmA</name>
    <name evidence="7" type="ORF">F4Y42_03535</name>
</gene>
<dbReference type="InterPro" id="IPR050078">
    <property type="entry name" value="Ribosomal_L11_MeTrfase_PrmA"/>
</dbReference>
<accession>A0A6B0YQM8</accession>
<sequence>MNPDELVEIALEVDGEAAEAVVELFNRCNGGDWVEDSAAGEASGGGAVLESTGYDNLGDPVAGEYKTVVKTYLKPGPRGRRIQRKIEEGLWHLGLLYPMPEPVVRPVREEDWAHAWKRHYMPMRIGRRVLLTPAWEKPEPLPGDLVVRLEPGMAFGTGLHPTTRLCVAALEEYVQPGDSFLDIGTGSGVLSIVAAKLGAAPVWATDIDPLAVRAARENASRNEIALSPEVLNIEQGSIPAGQAGRFQVIAANILAEVLVGLFDGTYETVSLAEPLAPGGLLILSGILEEKSEMVLSAAARHGLQEVGRRQEADWVALAVRRENAD</sequence>
<dbReference type="InterPro" id="IPR029063">
    <property type="entry name" value="SAM-dependent_MTases_sf"/>
</dbReference>
<organism evidence="7">
    <name type="scientific">Caldilineaceae bacterium SB0664_bin_27</name>
    <dbReference type="NCBI Taxonomy" id="2605260"/>
    <lineage>
        <taxon>Bacteria</taxon>
        <taxon>Bacillati</taxon>
        <taxon>Chloroflexota</taxon>
        <taxon>Caldilineae</taxon>
        <taxon>Caldilineales</taxon>
        <taxon>Caldilineaceae</taxon>
    </lineage>
</organism>
<reference evidence="7" key="1">
    <citation type="submission" date="2019-09" db="EMBL/GenBank/DDBJ databases">
        <title>Characterisation of the sponge microbiome using genome-centric metagenomics.</title>
        <authorList>
            <person name="Engelberts J.P."/>
            <person name="Robbins S.J."/>
            <person name="De Goeij J.M."/>
            <person name="Aranda M."/>
            <person name="Bell S.C."/>
            <person name="Webster N.S."/>
        </authorList>
    </citation>
    <scope>NUCLEOTIDE SEQUENCE</scope>
    <source>
        <strain evidence="7">SB0664_bin_27</strain>
    </source>
</reference>
<dbReference type="GO" id="GO:0008276">
    <property type="term" value="F:protein methyltransferase activity"/>
    <property type="evidence" value="ECO:0007669"/>
    <property type="project" value="UniProtKB-UniRule"/>
</dbReference>
<dbReference type="EMBL" id="VXRG01000034">
    <property type="protein sequence ID" value="MXY92501.1"/>
    <property type="molecule type" value="Genomic_DNA"/>
</dbReference>
<dbReference type="SUPFAM" id="SSF53335">
    <property type="entry name" value="S-adenosyl-L-methionine-dependent methyltransferases"/>
    <property type="match status" value="1"/>
</dbReference>
<keyword evidence="2 6" id="KW-0963">Cytoplasm</keyword>
<comment type="caution">
    <text evidence="7">The sequence shown here is derived from an EMBL/GenBank/DDBJ whole genome shotgun (WGS) entry which is preliminary data.</text>
</comment>
<keyword evidence="5 6" id="KW-0949">S-adenosyl-L-methionine</keyword>
<dbReference type="EC" id="2.1.1.-" evidence="6"/>
<dbReference type="InterPro" id="IPR004498">
    <property type="entry name" value="Ribosomal_PrmA_MeTrfase"/>
</dbReference>
<dbReference type="AlphaFoldDB" id="A0A6B0YQM8"/>
<feature type="binding site" evidence="6">
    <location>
        <position position="163"/>
    </location>
    <ligand>
        <name>S-adenosyl-L-methionine</name>
        <dbReference type="ChEBI" id="CHEBI:59789"/>
    </ligand>
</feature>
<dbReference type="PANTHER" id="PTHR43648:SF1">
    <property type="entry name" value="ELECTRON TRANSFER FLAVOPROTEIN BETA SUBUNIT LYSINE METHYLTRANSFERASE"/>
    <property type="match status" value="1"/>
</dbReference>
<dbReference type="NCBIfam" id="TIGR00406">
    <property type="entry name" value="prmA"/>
    <property type="match status" value="1"/>
</dbReference>
<dbReference type="GO" id="GO:0005737">
    <property type="term" value="C:cytoplasm"/>
    <property type="evidence" value="ECO:0007669"/>
    <property type="project" value="UniProtKB-SubCell"/>
</dbReference>
<protein>
    <recommendedName>
        <fullName evidence="6">Ribosomal protein L11 methyltransferase</fullName>
        <shortName evidence="6">L11 Mtase</shortName>
        <ecNumber evidence="6">2.1.1.-</ecNumber>
    </recommendedName>
</protein>
<proteinExistence type="inferred from homology"/>
<keyword evidence="7" id="KW-0689">Ribosomal protein</keyword>
<feature type="binding site" evidence="6">
    <location>
        <position position="206"/>
    </location>
    <ligand>
        <name>S-adenosyl-L-methionine</name>
        <dbReference type="ChEBI" id="CHEBI:59789"/>
    </ligand>
</feature>
<evidence type="ECO:0000256" key="6">
    <source>
        <dbReference type="HAMAP-Rule" id="MF_00735"/>
    </source>
</evidence>
<comment type="similarity">
    <text evidence="1 6">Belongs to the methyltransferase superfamily. PrmA family.</text>
</comment>
<evidence type="ECO:0000256" key="5">
    <source>
        <dbReference type="ARBA" id="ARBA00022691"/>
    </source>
</evidence>
<name>A0A6B0YQM8_9CHLR</name>
<dbReference type="HAMAP" id="MF_00735">
    <property type="entry name" value="Methyltr_PrmA"/>
    <property type="match status" value="1"/>
</dbReference>